<evidence type="ECO:0000256" key="5">
    <source>
        <dbReference type="ARBA" id="ARBA00022989"/>
    </source>
</evidence>
<dbReference type="InterPro" id="IPR010656">
    <property type="entry name" value="DctM"/>
</dbReference>
<feature type="domain" description="TRAP C4-dicarboxylate transport system permease DctM subunit" evidence="8">
    <location>
        <begin position="7"/>
        <end position="416"/>
    </location>
</feature>
<keyword evidence="3 7" id="KW-0997">Cell inner membrane</keyword>
<name>A0A1B8P0P9_HALEL</name>
<accession>A0A1B8P0P9</accession>
<keyword evidence="4 7" id="KW-0812">Transmembrane</keyword>
<keyword evidence="6 7" id="KW-0472">Membrane</keyword>
<dbReference type="EMBL" id="MAJD01000001">
    <property type="protein sequence ID" value="OBX35841.1"/>
    <property type="molecule type" value="Genomic_DNA"/>
</dbReference>
<evidence type="ECO:0000256" key="4">
    <source>
        <dbReference type="ARBA" id="ARBA00022692"/>
    </source>
</evidence>
<dbReference type="PANTHER" id="PTHR33362:SF2">
    <property type="entry name" value="TRAP TRANSPORTER LARGE PERMEASE PROTEIN"/>
    <property type="match status" value="1"/>
</dbReference>
<dbReference type="Proteomes" id="UP000092504">
    <property type="component" value="Unassembled WGS sequence"/>
</dbReference>
<dbReference type="RefSeq" id="WP_065240380.1">
    <property type="nucleotide sequence ID" value="NZ_JADDHN010000003.1"/>
</dbReference>
<sequence>MTFAYLWIFAGLLILGMPIVFLMLIAPGISLVLEGKVMFLDLLFQRLFAGIDSFPLMALPFFILAGELMTAGGVTSRIVRFAETLIGHRRAGLGQVSVSSSLMLAGGSGSAVADASALGSVMIPAMKSSGYTNRFSAAVTAASAVIASIIPPSGIFILYAFIMNVSVAGMFAGGIVPGVLIGIGLMVTISIMTRFKTFPEPLAKASWKEKWQAFVAAFMPLLTPVILIGGIVGGIFTPTEGAAIAAFYALILGVFVTRELKLHDLPALFGKAALSSAIVLLLVGAAVAFASLVSLKGTPQLVSGFILSITDNPALLFFLVVIFLLGIGTIMDAGPAILILGPILAPVMTGVGVDPIHFAVVMSVTLIMGLITPPMGLVLFVVGSISNEKIEKIAWEMLPLFLVEISILFALVYVPDLVLAIPRAFGYVA</sequence>
<feature type="transmembrane region" description="Helical" evidence="7">
    <location>
        <begin position="168"/>
        <end position="192"/>
    </location>
</feature>
<dbReference type="GO" id="GO:0022857">
    <property type="term" value="F:transmembrane transporter activity"/>
    <property type="evidence" value="ECO:0007669"/>
    <property type="project" value="UniProtKB-UniRule"/>
</dbReference>
<feature type="transmembrane region" description="Helical" evidence="7">
    <location>
        <begin position="135"/>
        <end position="162"/>
    </location>
</feature>
<dbReference type="PANTHER" id="PTHR33362">
    <property type="entry name" value="SIALIC ACID TRAP TRANSPORTER PERMEASE PROTEIN SIAT-RELATED"/>
    <property type="match status" value="1"/>
</dbReference>
<feature type="transmembrane region" description="Helical" evidence="7">
    <location>
        <begin position="272"/>
        <end position="293"/>
    </location>
</feature>
<feature type="transmembrane region" description="Helical" evidence="7">
    <location>
        <begin position="394"/>
        <end position="414"/>
    </location>
</feature>
<feature type="transmembrane region" description="Helical" evidence="7">
    <location>
        <begin position="242"/>
        <end position="260"/>
    </location>
</feature>
<dbReference type="NCBIfam" id="TIGR00786">
    <property type="entry name" value="dctM"/>
    <property type="match status" value="1"/>
</dbReference>
<comment type="similarity">
    <text evidence="7">Belongs to the TRAP transporter large permease family.</text>
</comment>
<protein>
    <recommendedName>
        <fullName evidence="7">TRAP transporter large permease protein</fullName>
    </recommendedName>
</protein>
<keyword evidence="7" id="KW-0813">Transport</keyword>
<evidence type="ECO:0000313" key="10">
    <source>
        <dbReference type="Proteomes" id="UP000092504"/>
    </source>
</evidence>
<gene>
    <name evidence="9" type="primary">siaT_1</name>
    <name evidence="9" type="ORF">A8U91_00175</name>
</gene>
<dbReference type="AlphaFoldDB" id="A0A1B8P0P9"/>
<proteinExistence type="inferred from homology"/>
<dbReference type="PATRIC" id="fig|2746.7.peg.184"/>
<evidence type="ECO:0000256" key="1">
    <source>
        <dbReference type="ARBA" id="ARBA00004429"/>
    </source>
</evidence>
<dbReference type="Pfam" id="PF06808">
    <property type="entry name" value="DctM"/>
    <property type="match status" value="1"/>
</dbReference>
<comment type="subunit">
    <text evidence="7">The complex comprises the extracytoplasmic solute receptor protein and the two transmembrane proteins.</text>
</comment>
<comment type="function">
    <text evidence="7">Part of the tripartite ATP-independent periplasmic (TRAP) transport system.</text>
</comment>
<feature type="transmembrane region" description="Helical" evidence="7">
    <location>
        <begin position="213"/>
        <end position="236"/>
    </location>
</feature>
<evidence type="ECO:0000256" key="7">
    <source>
        <dbReference type="RuleBase" id="RU369079"/>
    </source>
</evidence>
<feature type="transmembrane region" description="Helical" evidence="7">
    <location>
        <begin position="47"/>
        <end position="66"/>
    </location>
</feature>
<dbReference type="PIRSF" id="PIRSF006066">
    <property type="entry name" value="HI0050"/>
    <property type="match status" value="1"/>
</dbReference>
<comment type="subcellular location">
    <subcellularLocation>
        <location evidence="1 7">Cell inner membrane</location>
        <topology evidence="1 7">Multi-pass membrane protein</topology>
    </subcellularLocation>
</comment>
<keyword evidence="2" id="KW-1003">Cell membrane</keyword>
<feature type="transmembrane region" description="Helical" evidence="7">
    <location>
        <begin position="333"/>
        <end position="353"/>
    </location>
</feature>
<feature type="transmembrane region" description="Helical" evidence="7">
    <location>
        <begin position="6"/>
        <end position="26"/>
    </location>
</feature>
<evidence type="ECO:0000256" key="3">
    <source>
        <dbReference type="ARBA" id="ARBA00022519"/>
    </source>
</evidence>
<dbReference type="GO" id="GO:0005886">
    <property type="term" value="C:plasma membrane"/>
    <property type="evidence" value="ECO:0007669"/>
    <property type="project" value="UniProtKB-SubCell"/>
</dbReference>
<dbReference type="InterPro" id="IPR004681">
    <property type="entry name" value="TRAP_DctM"/>
</dbReference>
<evidence type="ECO:0000256" key="2">
    <source>
        <dbReference type="ARBA" id="ARBA00022475"/>
    </source>
</evidence>
<keyword evidence="5 7" id="KW-1133">Transmembrane helix</keyword>
<evidence type="ECO:0000256" key="6">
    <source>
        <dbReference type="ARBA" id="ARBA00023136"/>
    </source>
</evidence>
<evidence type="ECO:0000313" key="9">
    <source>
        <dbReference type="EMBL" id="OBX35841.1"/>
    </source>
</evidence>
<reference evidence="9 10" key="1">
    <citation type="submission" date="2016-06" db="EMBL/GenBank/DDBJ databases">
        <title>Genome sequence of halotolerant plant growth promoting strain of Halomonas elongata HEK1 isolated from salterns of Rann of Kutch, Gujarat, India.</title>
        <authorList>
            <person name="Gaba S."/>
            <person name="Singh R.N."/>
            <person name="Abrol S."/>
            <person name="Kaushik R."/>
            <person name="Saxena A.K."/>
        </authorList>
    </citation>
    <scope>NUCLEOTIDE SEQUENCE [LARGE SCALE GENOMIC DNA]</scope>
    <source>
        <strain evidence="9 10">HEK1</strain>
    </source>
</reference>
<comment type="caution">
    <text evidence="9">The sequence shown here is derived from an EMBL/GenBank/DDBJ whole genome shotgun (WGS) entry which is preliminary data.</text>
</comment>
<evidence type="ECO:0000259" key="8">
    <source>
        <dbReference type="Pfam" id="PF06808"/>
    </source>
</evidence>
<organism evidence="9 10">
    <name type="scientific">Halomonas elongata</name>
    <dbReference type="NCBI Taxonomy" id="2746"/>
    <lineage>
        <taxon>Bacteria</taxon>
        <taxon>Pseudomonadati</taxon>
        <taxon>Pseudomonadota</taxon>
        <taxon>Gammaproteobacteria</taxon>
        <taxon>Oceanospirillales</taxon>
        <taxon>Halomonadaceae</taxon>
        <taxon>Halomonas</taxon>
    </lineage>
</organism>
<feature type="transmembrane region" description="Helical" evidence="7">
    <location>
        <begin position="305"/>
        <end position="326"/>
    </location>
</feature>
<feature type="transmembrane region" description="Helical" evidence="7">
    <location>
        <begin position="359"/>
        <end position="382"/>
    </location>
</feature>